<dbReference type="EMBL" id="LVJH01000074">
    <property type="protein sequence ID" value="OAB33030.1"/>
    <property type="molecule type" value="Genomic_DNA"/>
</dbReference>
<dbReference type="PANTHER" id="PTHR35788:SF1">
    <property type="entry name" value="EXPORTED PROTEIN"/>
    <property type="match status" value="1"/>
</dbReference>
<dbReference type="Proteomes" id="UP000076967">
    <property type="component" value="Unassembled WGS sequence"/>
</dbReference>
<dbReference type="Pfam" id="PF04294">
    <property type="entry name" value="VanW"/>
    <property type="match status" value="1"/>
</dbReference>
<dbReference type="InterPro" id="IPR052913">
    <property type="entry name" value="Glycopeptide_resist_protein"/>
</dbReference>
<name>A0A162PL73_9BACL</name>
<evidence type="ECO:0008006" key="3">
    <source>
        <dbReference type="Google" id="ProtNLM"/>
    </source>
</evidence>
<dbReference type="InterPro" id="IPR007391">
    <property type="entry name" value="Vancomycin_resist_VanW"/>
</dbReference>
<dbReference type="AlphaFoldDB" id="A0A162PL73"/>
<dbReference type="PANTHER" id="PTHR35788">
    <property type="entry name" value="EXPORTED PROTEIN-RELATED"/>
    <property type="match status" value="1"/>
</dbReference>
<evidence type="ECO:0000313" key="2">
    <source>
        <dbReference type="Proteomes" id="UP000076967"/>
    </source>
</evidence>
<protein>
    <recommendedName>
        <fullName evidence="3">Peptidoglycan binding domain-containing protein</fullName>
    </recommendedName>
</protein>
<organism evidence="1 2">
    <name type="scientific">Paenibacillus glacialis</name>
    <dbReference type="NCBI Taxonomy" id="494026"/>
    <lineage>
        <taxon>Bacteria</taxon>
        <taxon>Bacillati</taxon>
        <taxon>Bacillota</taxon>
        <taxon>Bacilli</taxon>
        <taxon>Bacillales</taxon>
        <taxon>Paenibacillaceae</taxon>
        <taxon>Paenibacillus</taxon>
    </lineage>
</organism>
<keyword evidence="2" id="KW-1185">Reference proteome</keyword>
<accession>A0A162PL73</accession>
<comment type="caution">
    <text evidence="1">The sequence shown here is derived from an EMBL/GenBank/DDBJ whole genome shotgun (WGS) entry which is preliminary data.</text>
</comment>
<proteinExistence type="predicted"/>
<gene>
    <name evidence="1" type="ORF">PGLA_25925</name>
</gene>
<sequence length="309" mass="34445">MVRLHLIVAIVFVFQQLFPLEPLVIEDQGQVIGEVNHSAYTIPIPGVPLVDDIKLNALMDDLAKQVYFAPTNAVIDAGGRIISEQAGRALNRTLIKEKLYRYIIEGNISRLEVPLQRVHARVDSELLQSIMEKKIGNYFTYYNSNNKNRSHNIGLAAKAINNTVVFPNETFSFNAVVGKRTKEKGYLRAPIIVRGEASEDIGGGICQISSTLFNAVDRAGLEVIQRYSHSKSVTYVPPGRDATVSWYGPDFSFKNKYNQPILIRAFAHGGQVSIIICSSDMVNDKRREVPSASKKMPEEIAKDLNANHM</sequence>
<evidence type="ECO:0000313" key="1">
    <source>
        <dbReference type="EMBL" id="OAB33030.1"/>
    </source>
</evidence>
<reference evidence="1 2" key="1">
    <citation type="submission" date="2016-03" db="EMBL/GenBank/DDBJ databases">
        <title>Draft genome sequence of Paenibacillus glacialis DSM 22343.</title>
        <authorList>
            <person name="Shin S.-K."/>
            <person name="Yi H."/>
        </authorList>
    </citation>
    <scope>NUCLEOTIDE SEQUENCE [LARGE SCALE GENOMIC DNA]</scope>
    <source>
        <strain evidence="1 2">DSM 22343</strain>
    </source>
</reference>
<dbReference type="STRING" id="494026.PGLA_25925"/>